<keyword evidence="5" id="KW-0963">Cytoplasm</keyword>
<dbReference type="PRINTS" id="PR00981">
    <property type="entry name" value="TRNASYNTHSER"/>
</dbReference>
<evidence type="ECO:0000256" key="4">
    <source>
        <dbReference type="ARBA" id="ARBA00012840"/>
    </source>
</evidence>
<evidence type="ECO:0000313" key="18">
    <source>
        <dbReference type="EMBL" id="SUZ89222.1"/>
    </source>
</evidence>
<evidence type="ECO:0000259" key="17">
    <source>
        <dbReference type="PROSITE" id="PS50862"/>
    </source>
</evidence>
<evidence type="ECO:0000256" key="12">
    <source>
        <dbReference type="ARBA" id="ARBA00033352"/>
    </source>
</evidence>
<dbReference type="InterPro" id="IPR002314">
    <property type="entry name" value="aa-tRNA-synt_IIb"/>
</dbReference>
<dbReference type="GO" id="GO:0004828">
    <property type="term" value="F:serine-tRNA ligase activity"/>
    <property type="evidence" value="ECO:0007669"/>
    <property type="project" value="UniProtKB-EC"/>
</dbReference>
<gene>
    <name evidence="18" type="ORF">METZ01_LOCUS42076</name>
</gene>
<dbReference type="Pfam" id="PF02403">
    <property type="entry name" value="Seryl_tRNA_N"/>
    <property type="match status" value="1"/>
</dbReference>
<dbReference type="PANTHER" id="PTHR43697">
    <property type="entry name" value="SERYL-TRNA SYNTHETASE"/>
    <property type="match status" value="1"/>
</dbReference>
<dbReference type="GO" id="GO:0005524">
    <property type="term" value="F:ATP binding"/>
    <property type="evidence" value="ECO:0007669"/>
    <property type="project" value="UniProtKB-KW"/>
</dbReference>
<evidence type="ECO:0000256" key="10">
    <source>
        <dbReference type="ARBA" id="ARBA00023146"/>
    </source>
</evidence>
<feature type="domain" description="Aminoacyl-transfer RNA synthetases class-II family profile" evidence="17">
    <location>
        <begin position="133"/>
        <end position="409"/>
    </location>
</feature>
<name>A0A381RBW0_9ZZZZ</name>
<dbReference type="NCBIfam" id="TIGR00414">
    <property type="entry name" value="serS"/>
    <property type="match status" value="1"/>
</dbReference>
<dbReference type="GO" id="GO:0006434">
    <property type="term" value="P:seryl-tRNA aminoacylation"/>
    <property type="evidence" value="ECO:0007669"/>
    <property type="project" value="InterPro"/>
</dbReference>
<dbReference type="InterPro" id="IPR045864">
    <property type="entry name" value="aa-tRNA-synth_II/BPL/LPL"/>
</dbReference>
<keyword evidence="6" id="KW-0436">Ligase</keyword>
<comment type="subcellular location">
    <subcellularLocation>
        <location evidence="1">Cytoplasm</location>
    </subcellularLocation>
</comment>
<keyword evidence="8" id="KW-0067">ATP-binding</keyword>
<keyword evidence="16" id="KW-0175">Coiled coil</keyword>
<comment type="pathway">
    <text evidence="2">Aminoacyl-tRNA biosynthesis; selenocysteinyl-tRNA(Sec) biosynthesis; L-seryl-tRNA(Sec) from L-serine and tRNA(Sec): step 1/1.</text>
</comment>
<evidence type="ECO:0000256" key="2">
    <source>
        <dbReference type="ARBA" id="ARBA00005045"/>
    </source>
</evidence>
<reference evidence="18" key="1">
    <citation type="submission" date="2018-05" db="EMBL/GenBank/DDBJ databases">
        <authorList>
            <person name="Lanie J.A."/>
            <person name="Ng W.-L."/>
            <person name="Kazmierczak K.M."/>
            <person name="Andrzejewski T.M."/>
            <person name="Davidsen T.M."/>
            <person name="Wayne K.J."/>
            <person name="Tettelin H."/>
            <person name="Glass J.I."/>
            <person name="Rusch D."/>
            <person name="Podicherti R."/>
            <person name="Tsui H.-C.T."/>
            <person name="Winkler M.E."/>
        </authorList>
    </citation>
    <scope>NUCLEOTIDE SEQUENCE</scope>
</reference>
<evidence type="ECO:0000256" key="11">
    <source>
        <dbReference type="ARBA" id="ARBA00031113"/>
    </source>
</evidence>
<dbReference type="InterPro" id="IPR015866">
    <property type="entry name" value="Ser-tRNA-synth_1_N"/>
</dbReference>
<dbReference type="EMBL" id="UINC01001810">
    <property type="protein sequence ID" value="SUZ89222.1"/>
    <property type="molecule type" value="Genomic_DNA"/>
</dbReference>
<keyword evidence="7" id="KW-0547">Nucleotide-binding</keyword>
<dbReference type="EC" id="6.1.1.11" evidence="4"/>
<dbReference type="PANTHER" id="PTHR43697:SF1">
    <property type="entry name" value="SERINE--TRNA LIGASE"/>
    <property type="match status" value="1"/>
</dbReference>
<evidence type="ECO:0000256" key="3">
    <source>
        <dbReference type="ARBA" id="ARBA00010728"/>
    </source>
</evidence>
<accession>A0A381RBW0</accession>
<dbReference type="PROSITE" id="PS50862">
    <property type="entry name" value="AA_TRNA_LIGASE_II"/>
    <property type="match status" value="1"/>
</dbReference>
<dbReference type="GO" id="GO:0005737">
    <property type="term" value="C:cytoplasm"/>
    <property type="evidence" value="ECO:0007669"/>
    <property type="project" value="UniProtKB-SubCell"/>
</dbReference>
<keyword evidence="9" id="KW-0648">Protein biosynthesis</keyword>
<dbReference type="InterPro" id="IPR006195">
    <property type="entry name" value="aa-tRNA-synth_II"/>
</dbReference>
<dbReference type="SUPFAM" id="SSF46589">
    <property type="entry name" value="tRNA-binding arm"/>
    <property type="match status" value="1"/>
</dbReference>
<evidence type="ECO:0000256" key="14">
    <source>
        <dbReference type="ARBA" id="ARBA00047929"/>
    </source>
</evidence>
<proteinExistence type="inferred from homology"/>
<keyword evidence="10" id="KW-0030">Aminoacyl-tRNA synthetase</keyword>
<evidence type="ECO:0000256" key="5">
    <source>
        <dbReference type="ARBA" id="ARBA00022490"/>
    </source>
</evidence>
<protein>
    <recommendedName>
        <fullName evidence="13">Serine--tRNA ligase</fullName>
        <ecNumber evidence="4">6.1.1.11</ecNumber>
    </recommendedName>
    <alternativeName>
        <fullName evidence="11">Seryl-tRNA synthetase</fullName>
    </alternativeName>
    <alternativeName>
        <fullName evidence="12">Seryl-tRNA(Ser/Sec) synthetase</fullName>
    </alternativeName>
</protein>
<evidence type="ECO:0000256" key="6">
    <source>
        <dbReference type="ARBA" id="ARBA00022598"/>
    </source>
</evidence>
<dbReference type="Gene3D" id="3.30.930.10">
    <property type="entry name" value="Bira Bifunctional Protein, Domain 2"/>
    <property type="match status" value="1"/>
</dbReference>
<comment type="catalytic activity">
    <reaction evidence="15">
        <text>tRNA(Ser) + L-serine + ATP = L-seryl-tRNA(Ser) + AMP + diphosphate + H(+)</text>
        <dbReference type="Rhea" id="RHEA:12292"/>
        <dbReference type="Rhea" id="RHEA-COMP:9669"/>
        <dbReference type="Rhea" id="RHEA-COMP:9703"/>
        <dbReference type="ChEBI" id="CHEBI:15378"/>
        <dbReference type="ChEBI" id="CHEBI:30616"/>
        <dbReference type="ChEBI" id="CHEBI:33019"/>
        <dbReference type="ChEBI" id="CHEBI:33384"/>
        <dbReference type="ChEBI" id="CHEBI:78442"/>
        <dbReference type="ChEBI" id="CHEBI:78533"/>
        <dbReference type="ChEBI" id="CHEBI:456215"/>
        <dbReference type="EC" id="6.1.1.11"/>
    </reaction>
</comment>
<evidence type="ECO:0000256" key="7">
    <source>
        <dbReference type="ARBA" id="ARBA00022741"/>
    </source>
</evidence>
<sequence length="422" mass="47600">MIHLSLIREQPDKIRKGAKNKGEVIDLDSLLNLDNEHRSLLNSLNELRAERNRVSEEIGKAKGTGKDALDSIQAMKKVSQQIKELEEKVGILAEQLNSKLLRIPNLPHDSVPIGKNVEDNVIIREWGDEHQFDFAPKSHLELGASLNLFDFERGAKISGSGFPLYMGKGAKLERSLINFMVDMHVDTYGFTEVFPPFVVRREAMVTTGQLPKFEEDMYHTEVDDLFLIPTAEVPVTGIHGNEILEEEDLPIKYVAYSACFRREAGSYGKDTHGFLRLHQFNKVELVKYVTPGSSYDELESLTAQAESVLQALGLRYRVVELCTADLSFASAKCFDLEVWAPGEKKWLEVSSCSNFEGFQARRGNIRYRREDNRKVECVHTLNGSGVATPRLLVALLETYQREDGTVEIPEVLQPHLGIKELA</sequence>
<dbReference type="PIRSF" id="PIRSF001529">
    <property type="entry name" value="Ser-tRNA-synth_IIa"/>
    <property type="match status" value="1"/>
</dbReference>
<evidence type="ECO:0000256" key="8">
    <source>
        <dbReference type="ARBA" id="ARBA00022840"/>
    </source>
</evidence>
<organism evidence="18">
    <name type="scientific">marine metagenome</name>
    <dbReference type="NCBI Taxonomy" id="408172"/>
    <lineage>
        <taxon>unclassified sequences</taxon>
        <taxon>metagenomes</taxon>
        <taxon>ecological metagenomes</taxon>
    </lineage>
</organism>
<evidence type="ECO:0000256" key="1">
    <source>
        <dbReference type="ARBA" id="ARBA00004496"/>
    </source>
</evidence>
<dbReference type="InterPro" id="IPR033729">
    <property type="entry name" value="SerRS_core"/>
</dbReference>
<comment type="catalytic activity">
    <reaction evidence="14">
        <text>tRNA(Sec) + L-serine + ATP = L-seryl-tRNA(Sec) + AMP + diphosphate + H(+)</text>
        <dbReference type="Rhea" id="RHEA:42580"/>
        <dbReference type="Rhea" id="RHEA-COMP:9742"/>
        <dbReference type="Rhea" id="RHEA-COMP:10128"/>
        <dbReference type="ChEBI" id="CHEBI:15378"/>
        <dbReference type="ChEBI" id="CHEBI:30616"/>
        <dbReference type="ChEBI" id="CHEBI:33019"/>
        <dbReference type="ChEBI" id="CHEBI:33384"/>
        <dbReference type="ChEBI" id="CHEBI:78442"/>
        <dbReference type="ChEBI" id="CHEBI:78533"/>
        <dbReference type="ChEBI" id="CHEBI:456215"/>
        <dbReference type="EC" id="6.1.1.11"/>
    </reaction>
</comment>
<comment type="similarity">
    <text evidence="3">Belongs to the class-II aminoacyl-tRNA synthetase family. Type-1 seryl-tRNA synthetase subfamily.</text>
</comment>
<dbReference type="InterPro" id="IPR042103">
    <property type="entry name" value="SerRS_1_N_sf"/>
</dbReference>
<dbReference type="SUPFAM" id="SSF55681">
    <property type="entry name" value="Class II aaRS and biotin synthetases"/>
    <property type="match status" value="1"/>
</dbReference>
<dbReference type="AlphaFoldDB" id="A0A381RBW0"/>
<dbReference type="InterPro" id="IPR002317">
    <property type="entry name" value="Ser-tRNA-ligase_type_1"/>
</dbReference>
<dbReference type="CDD" id="cd00770">
    <property type="entry name" value="SerRS_core"/>
    <property type="match status" value="1"/>
</dbReference>
<evidence type="ECO:0000256" key="15">
    <source>
        <dbReference type="ARBA" id="ARBA00048823"/>
    </source>
</evidence>
<evidence type="ECO:0000256" key="16">
    <source>
        <dbReference type="SAM" id="Coils"/>
    </source>
</evidence>
<dbReference type="InterPro" id="IPR010978">
    <property type="entry name" value="tRNA-bd_arm"/>
</dbReference>
<dbReference type="HAMAP" id="MF_00176">
    <property type="entry name" value="Ser_tRNA_synth_type1"/>
    <property type="match status" value="1"/>
</dbReference>
<dbReference type="Gene3D" id="1.10.287.40">
    <property type="entry name" value="Serine-tRNA synthetase, tRNA binding domain"/>
    <property type="match status" value="1"/>
</dbReference>
<evidence type="ECO:0000256" key="9">
    <source>
        <dbReference type="ARBA" id="ARBA00022917"/>
    </source>
</evidence>
<evidence type="ECO:0000256" key="13">
    <source>
        <dbReference type="ARBA" id="ARBA00039158"/>
    </source>
</evidence>
<dbReference type="Pfam" id="PF00587">
    <property type="entry name" value="tRNA-synt_2b"/>
    <property type="match status" value="1"/>
</dbReference>
<feature type="coiled-coil region" evidence="16">
    <location>
        <begin position="30"/>
        <end position="102"/>
    </location>
</feature>